<dbReference type="EMBL" id="BK014927">
    <property type="protein sequence ID" value="DAD83046.1"/>
    <property type="molecule type" value="Genomic_DNA"/>
</dbReference>
<organism evidence="1">
    <name type="scientific">Caudovirales sp. ct1Jx6</name>
    <dbReference type="NCBI Taxonomy" id="2826765"/>
    <lineage>
        <taxon>Viruses</taxon>
        <taxon>Duplodnaviria</taxon>
        <taxon>Heunggongvirae</taxon>
        <taxon>Uroviricota</taxon>
        <taxon>Caudoviricetes</taxon>
    </lineage>
</organism>
<name>A0A8S5MLD9_9CAUD</name>
<protein>
    <submittedName>
        <fullName evidence="1">Uncharacterized protein</fullName>
    </submittedName>
</protein>
<sequence length="65" mass="7657">MKSEIYWKGVPGSAWSIWDKTVRLWVGTICEETPMLATARLYQMLGEKAKDPRYEPRMTPLVKRR</sequence>
<reference evidence="1" key="1">
    <citation type="journal article" date="2021" name="Proc. Natl. Acad. Sci. U.S.A.">
        <title>A Catalog of Tens of Thousands of Viruses from Human Metagenomes Reveals Hidden Associations with Chronic Diseases.</title>
        <authorList>
            <person name="Tisza M.J."/>
            <person name="Buck C.B."/>
        </authorList>
    </citation>
    <scope>NUCLEOTIDE SEQUENCE</scope>
    <source>
        <strain evidence="1">Ct1Jx6</strain>
    </source>
</reference>
<proteinExistence type="predicted"/>
<evidence type="ECO:0000313" key="1">
    <source>
        <dbReference type="EMBL" id="DAD83046.1"/>
    </source>
</evidence>
<accession>A0A8S5MLD9</accession>